<evidence type="ECO:0000313" key="1">
    <source>
        <dbReference type="EMBL" id="CAG9765596.1"/>
    </source>
</evidence>
<dbReference type="EMBL" id="OU892279">
    <property type="protein sequence ID" value="CAG9765596.1"/>
    <property type="molecule type" value="Genomic_DNA"/>
</dbReference>
<gene>
    <name evidence="1" type="ORF">CEUTPL_LOCUS6201</name>
</gene>
<organism evidence="1 2">
    <name type="scientific">Ceutorhynchus assimilis</name>
    <name type="common">cabbage seed weevil</name>
    <dbReference type="NCBI Taxonomy" id="467358"/>
    <lineage>
        <taxon>Eukaryota</taxon>
        <taxon>Metazoa</taxon>
        <taxon>Ecdysozoa</taxon>
        <taxon>Arthropoda</taxon>
        <taxon>Hexapoda</taxon>
        <taxon>Insecta</taxon>
        <taxon>Pterygota</taxon>
        <taxon>Neoptera</taxon>
        <taxon>Endopterygota</taxon>
        <taxon>Coleoptera</taxon>
        <taxon>Polyphaga</taxon>
        <taxon>Cucujiformia</taxon>
        <taxon>Curculionidae</taxon>
        <taxon>Ceutorhynchinae</taxon>
        <taxon>Ceutorhynchus</taxon>
    </lineage>
</organism>
<proteinExistence type="predicted"/>
<protein>
    <submittedName>
        <fullName evidence="1">Uncharacterized protein</fullName>
    </submittedName>
</protein>
<dbReference type="SUPFAM" id="SSF50630">
    <property type="entry name" value="Acid proteases"/>
    <property type="match status" value="1"/>
</dbReference>
<dbReference type="OrthoDB" id="6740708at2759"/>
<accession>A0A9N9MJL7</accession>
<sequence>MYKLHRLSCLWVAKCFKLELDFGAGILVIPESVFLEKYDYNSQNTSVRLRCYNGSVIKPSGEFCVHVEHQGNIYNICRFVIVKNGSVPLLGRDLIKLLNLKKDFSEAVNSVSVYDNDKKNTTDLNNLLEKYKSLFDNK</sequence>
<keyword evidence="2" id="KW-1185">Reference proteome</keyword>
<dbReference type="Proteomes" id="UP001152799">
    <property type="component" value="Chromosome 3"/>
</dbReference>
<dbReference type="AlphaFoldDB" id="A0A9N9MJL7"/>
<dbReference type="Gene3D" id="2.40.70.10">
    <property type="entry name" value="Acid Proteases"/>
    <property type="match status" value="1"/>
</dbReference>
<reference evidence="1" key="1">
    <citation type="submission" date="2022-01" db="EMBL/GenBank/DDBJ databases">
        <authorList>
            <person name="King R."/>
        </authorList>
    </citation>
    <scope>NUCLEOTIDE SEQUENCE</scope>
</reference>
<dbReference type="InterPro" id="IPR021109">
    <property type="entry name" value="Peptidase_aspartic_dom_sf"/>
</dbReference>
<name>A0A9N9MJL7_9CUCU</name>
<evidence type="ECO:0000313" key="2">
    <source>
        <dbReference type="Proteomes" id="UP001152799"/>
    </source>
</evidence>